<dbReference type="EMBL" id="MSFO01000005">
    <property type="protein sequence ID" value="PLB47758.1"/>
    <property type="molecule type" value="Genomic_DNA"/>
</dbReference>
<dbReference type="Proteomes" id="UP000234275">
    <property type="component" value="Unassembled WGS sequence"/>
</dbReference>
<dbReference type="VEuPathDB" id="FungiDB:P170DRAFT_465333"/>
<accession>A0A2I2G4G4</accession>
<reference evidence="1 2" key="1">
    <citation type="submission" date="2016-12" db="EMBL/GenBank/DDBJ databases">
        <title>The genomes of Aspergillus section Nigri reveals drivers in fungal speciation.</title>
        <authorList>
            <consortium name="DOE Joint Genome Institute"/>
            <person name="Vesth T.C."/>
            <person name="Nybo J."/>
            <person name="Theobald S."/>
            <person name="Brandl J."/>
            <person name="Frisvad J.C."/>
            <person name="Nielsen K.F."/>
            <person name="Lyhne E.K."/>
            <person name="Kogle M.E."/>
            <person name="Kuo A."/>
            <person name="Riley R."/>
            <person name="Clum A."/>
            <person name="Nolan M."/>
            <person name="Lipzen A."/>
            <person name="Salamov A."/>
            <person name="Henrissat B."/>
            <person name="Wiebenga A."/>
            <person name="De Vries R.P."/>
            <person name="Grigoriev I.V."/>
            <person name="Mortensen U.H."/>
            <person name="Andersen M.R."/>
            <person name="Baker S.E."/>
        </authorList>
    </citation>
    <scope>NUCLEOTIDE SEQUENCE [LARGE SCALE GENOMIC DNA]</scope>
    <source>
        <strain evidence="1 2">IBT 23096</strain>
    </source>
</reference>
<name>A0A2I2G4G4_9EURO</name>
<sequence length="353" mass="37653">MGFWDSLWEGIKDGAKFVLDTTGDIAEAAGTIAKVAGVFFVNEDEINVIAQSDPVLKVFDDYEKATTVLEKRAHSLCMQQPDPPGMVAMQNPVSTEGKLSGIWTNPVAVTEAGLNGAKNIDTYQDLSKFLTVLGAPSAIVTPDLQICDTAELVAQSLFANAPNGANSEKQGNDADPVEAVSTAIQDRGGDNLIKASHVYYEVPMGVSAPETVWHGGLHVNVQRSRSDCEAYIARRGEPTYLSEQHRTPATTGVVWQVTLNIEWADRVAAEDGAKKTRDLIINSGSGYSIIANTPTGKTQIIILKAPAGKTPADARVFMTDIVRKALAAEKKTSAAAGRETAMPQILVKSTVLA</sequence>
<dbReference type="OrthoDB" id="4336378at2759"/>
<dbReference type="RefSeq" id="XP_024703060.1">
    <property type="nucleotide sequence ID" value="XM_024852315.1"/>
</dbReference>
<keyword evidence="2" id="KW-1185">Reference proteome</keyword>
<organism evidence="1 2">
    <name type="scientific">Aspergillus steynii IBT 23096</name>
    <dbReference type="NCBI Taxonomy" id="1392250"/>
    <lineage>
        <taxon>Eukaryota</taxon>
        <taxon>Fungi</taxon>
        <taxon>Dikarya</taxon>
        <taxon>Ascomycota</taxon>
        <taxon>Pezizomycotina</taxon>
        <taxon>Eurotiomycetes</taxon>
        <taxon>Eurotiomycetidae</taxon>
        <taxon>Eurotiales</taxon>
        <taxon>Aspergillaceae</taxon>
        <taxon>Aspergillus</taxon>
        <taxon>Aspergillus subgen. Circumdati</taxon>
    </lineage>
</organism>
<gene>
    <name evidence="1" type="ORF">P170DRAFT_465333</name>
</gene>
<dbReference type="GeneID" id="36560013"/>
<comment type="caution">
    <text evidence="1">The sequence shown here is derived from an EMBL/GenBank/DDBJ whole genome shotgun (WGS) entry which is preliminary data.</text>
</comment>
<protein>
    <submittedName>
        <fullName evidence="1">Uncharacterized protein</fullName>
    </submittedName>
</protein>
<evidence type="ECO:0000313" key="2">
    <source>
        <dbReference type="Proteomes" id="UP000234275"/>
    </source>
</evidence>
<dbReference type="AlphaFoldDB" id="A0A2I2G4G4"/>
<proteinExistence type="predicted"/>
<evidence type="ECO:0000313" key="1">
    <source>
        <dbReference type="EMBL" id="PLB47758.1"/>
    </source>
</evidence>